<keyword evidence="3" id="KW-0804">Transcription</keyword>
<feature type="domain" description="HTH araC/xylS-type" evidence="4">
    <location>
        <begin position="203"/>
        <end position="301"/>
    </location>
</feature>
<dbReference type="InterPro" id="IPR020449">
    <property type="entry name" value="Tscrpt_reg_AraC-type_HTH"/>
</dbReference>
<dbReference type="GO" id="GO:0003700">
    <property type="term" value="F:DNA-binding transcription factor activity"/>
    <property type="evidence" value="ECO:0007669"/>
    <property type="project" value="InterPro"/>
</dbReference>
<reference evidence="5 6" key="1">
    <citation type="submission" date="2020-08" db="EMBL/GenBank/DDBJ databases">
        <title>Genomic Encyclopedia of Type Strains, Phase IV (KMG-V): Genome sequencing to study the core and pangenomes of soil and plant-associated prokaryotes.</title>
        <authorList>
            <person name="Whitman W."/>
        </authorList>
    </citation>
    <scope>NUCLEOTIDE SEQUENCE [LARGE SCALE GENOMIC DNA]</scope>
    <source>
        <strain evidence="5 6">M8UP14</strain>
    </source>
</reference>
<dbReference type="PROSITE" id="PS00041">
    <property type="entry name" value="HTH_ARAC_FAMILY_1"/>
    <property type="match status" value="1"/>
</dbReference>
<dbReference type="InterPro" id="IPR018062">
    <property type="entry name" value="HTH_AraC-typ_CS"/>
</dbReference>
<dbReference type="AlphaFoldDB" id="A0A7W7ZEF2"/>
<dbReference type="Pfam" id="PF12833">
    <property type="entry name" value="HTH_18"/>
    <property type="match status" value="1"/>
</dbReference>
<dbReference type="PANTHER" id="PTHR46796:SF7">
    <property type="entry name" value="ARAC FAMILY TRANSCRIPTIONAL REGULATOR"/>
    <property type="match status" value="1"/>
</dbReference>
<evidence type="ECO:0000256" key="1">
    <source>
        <dbReference type="ARBA" id="ARBA00023015"/>
    </source>
</evidence>
<evidence type="ECO:0000313" key="6">
    <source>
        <dbReference type="Proteomes" id="UP000540989"/>
    </source>
</evidence>
<dbReference type="InterPro" id="IPR018060">
    <property type="entry name" value="HTH_AraC"/>
</dbReference>
<dbReference type="InterPro" id="IPR009057">
    <property type="entry name" value="Homeodomain-like_sf"/>
</dbReference>
<dbReference type="Proteomes" id="UP000540989">
    <property type="component" value="Unassembled WGS sequence"/>
</dbReference>
<dbReference type="PANTHER" id="PTHR46796">
    <property type="entry name" value="HTH-TYPE TRANSCRIPTIONAL ACTIVATOR RHAS-RELATED"/>
    <property type="match status" value="1"/>
</dbReference>
<evidence type="ECO:0000256" key="2">
    <source>
        <dbReference type="ARBA" id="ARBA00023125"/>
    </source>
</evidence>
<evidence type="ECO:0000256" key="3">
    <source>
        <dbReference type="ARBA" id="ARBA00023163"/>
    </source>
</evidence>
<dbReference type="EMBL" id="JACHIP010000004">
    <property type="protein sequence ID" value="MBB5058257.1"/>
    <property type="molecule type" value="Genomic_DNA"/>
</dbReference>
<gene>
    <name evidence="5" type="ORF">HDF16_002971</name>
</gene>
<evidence type="ECO:0000259" key="4">
    <source>
        <dbReference type="PROSITE" id="PS01124"/>
    </source>
</evidence>
<dbReference type="Pfam" id="PF12852">
    <property type="entry name" value="Cupin_6"/>
    <property type="match status" value="1"/>
</dbReference>
<protein>
    <submittedName>
        <fullName evidence="5">AraC-like DNA-binding protein</fullName>
    </submittedName>
</protein>
<dbReference type="InterPro" id="IPR050204">
    <property type="entry name" value="AraC_XylS_family_regulators"/>
</dbReference>
<dbReference type="PRINTS" id="PR00032">
    <property type="entry name" value="HTHARAC"/>
</dbReference>
<keyword evidence="2 5" id="KW-0238">DNA-binding</keyword>
<keyword evidence="1" id="KW-0805">Transcription regulation</keyword>
<accession>A0A7W7ZEF2</accession>
<comment type="caution">
    <text evidence="5">The sequence shown here is derived from an EMBL/GenBank/DDBJ whole genome shotgun (WGS) entry which is preliminary data.</text>
</comment>
<proteinExistence type="predicted"/>
<dbReference type="GO" id="GO:0043565">
    <property type="term" value="F:sequence-specific DNA binding"/>
    <property type="evidence" value="ECO:0007669"/>
    <property type="project" value="InterPro"/>
</dbReference>
<dbReference type="SMART" id="SM00342">
    <property type="entry name" value="HTH_ARAC"/>
    <property type="match status" value="1"/>
</dbReference>
<dbReference type="InterPro" id="IPR032783">
    <property type="entry name" value="AraC_lig"/>
</dbReference>
<sequence>MDPFLDLIRLLRPQAMLWSRIDAAGSWGLGFRKRDDLLFCWVEQGECLLTRPSVAPVHLHKDDFVVVRTSEPFALVTSLDIEPLDSETVVAATGSVSFALGTGTDSPVILRGGKLVFDSANELLLSGLLPSLIHVAADDTSSERVRSLLKMNETETRQPGHGSEFIVMRLMELLFVEILRNKAFQVAPQQTGLLAGLADPVTARALSAMHKDVAHHWTVASLARLCNVSRSTFATRFRAIVGTGPIEYLAHWRIALAKDELRRSTRSIGEIALAIGFQSSSAFSTAFTRAVGSSPKRFAARPR</sequence>
<evidence type="ECO:0000313" key="5">
    <source>
        <dbReference type="EMBL" id="MBB5058257.1"/>
    </source>
</evidence>
<dbReference type="PROSITE" id="PS01124">
    <property type="entry name" value="HTH_ARAC_FAMILY_2"/>
    <property type="match status" value="1"/>
</dbReference>
<dbReference type="SUPFAM" id="SSF46689">
    <property type="entry name" value="Homeodomain-like"/>
    <property type="match status" value="2"/>
</dbReference>
<dbReference type="Gene3D" id="1.10.10.60">
    <property type="entry name" value="Homeodomain-like"/>
    <property type="match status" value="2"/>
</dbReference>
<keyword evidence="6" id="KW-1185">Reference proteome</keyword>
<dbReference type="RefSeq" id="WP_184217793.1">
    <property type="nucleotide sequence ID" value="NZ_JACHIP010000004.1"/>
</dbReference>
<organism evidence="5 6">
    <name type="scientific">Granulicella aggregans</name>
    <dbReference type="NCBI Taxonomy" id="474949"/>
    <lineage>
        <taxon>Bacteria</taxon>
        <taxon>Pseudomonadati</taxon>
        <taxon>Acidobacteriota</taxon>
        <taxon>Terriglobia</taxon>
        <taxon>Terriglobales</taxon>
        <taxon>Acidobacteriaceae</taxon>
        <taxon>Granulicella</taxon>
    </lineage>
</organism>
<name>A0A7W7ZEF2_9BACT</name>